<dbReference type="PANTHER" id="PTHR11319">
    <property type="entry name" value="G PROTEIN-COUPLED RECEPTOR-RELATED"/>
    <property type="match status" value="1"/>
</dbReference>
<evidence type="ECO:0000313" key="10">
    <source>
        <dbReference type="Proteomes" id="UP001190700"/>
    </source>
</evidence>
<proteinExistence type="predicted"/>
<evidence type="ECO:0000256" key="3">
    <source>
        <dbReference type="ARBA" id="ARBA00004613"/>
    </source>
</evidence>
<evidence type="ECO:0000256" key="1">
    <source>
        <dbReference type="ARBA" id="ARBA00004196"/>
    </source>
</evidence>
<dbReference type="InterPro" id="IPR003368">
    <property type="entry name" value="POMP_repeat"/>
</dbReference>
<keyword evidence="8" id="KW-1133">Transmembrane helix</keyword>
<dbReference type="Proteomes" id="UP001190700">
    <property type="component" value="Unassembled WGS sequence"/>
</dbReference>
<dbReference type="AlphaFoldDB" id="A0AAE0KUG8"/>
<dbReference type="NCBIfam" id="TIGR01376">
    <property type="entry name" value="POMP_repeat"/>
    <property type="match status" value="1"/>
</dbReference>
<comment type="subcellular location">
    <subcellularLocation>
        <location evidence="1">Cell envelope</location>
    </subcellularLocation>
    <subcellularLocation>
        <location evidence="2">Cell outer membrane</location>
    </subcellularLocation>
    <subcellularLocation>
        <location evidence="3">Secreted</location>
    </subcellularLocation>
</comment>
<gene>
    <name evidence="9" type="ORF">CYMTET_29899</name>
</gene>
<keyword evidence="6 8" id="KW-0472">Membrane</keyword>
<dbReference type="EMBL" id="LGRX02017086">
    <property type="protein sequence ID" value="KAK3261182.1"/>
    <property type="molecule type" value="Genomic_DNA"/>
</dbReference>
<dbReference type="GO" id="GO:0005576">
    <property type="term" value="C:extracellular region"/>
    <property type="evidence" value="ECO:0007669"/>
    <property type="project" value="UniProtKB-SubCell"/>
</dbReference>
<keyword evidence="8" id="KW-0812">Transmembrane</keyword>
<accession>A0AAE0KUG8</accession>
<evidence type="ECO:0000256" key="8">
    <source>
        <dbReference type="SAM" id="Phobius"/>
    </source>
</evidence>
<dbReference type="Pfam" id="PF02415">
    <property type="entry name" value="Chlam_PMP"/>
    <property type="match status" value="1"/>
</dbReference>
<evidence type="ECO:0008006" key="11">
    <source>
        <dbReference type="Google" id="ProtNLM"/>
    </source>
</evidence>
<reference evidence="9 10" key="1">
    <citation type="journal article" date="2015" name="Genome Biol. Evol.">
        <title>Comparative Genomics of a Bacterivorous Green Alga Reveals Evolutionary Causalities and Consequences of Phago-Mixotrophic Mode of Nutrition.</title>
        <authorList>
            <person name="Burns J.A."/>
            <person name="Paasch A."/>
            <person name="Narechania A."/>
            <person name="Kim E."/>
        </authorList>
    </citation>
    <scope>NUCLEOTIDE SEQUENCE [LARGE SCALE GENOMIC DNA]</scope>
    <source>
        <strain evidence="9 10">PLY_AMNH</strain>
    </source>
</reference>
<evidence type="ECO:0000313" key="9">
    <source>
        <dbReference type="EMBL" id="KAK3261182.1"/>
    </source>
</evidence>
<evidence type="ECO:0000256" key="5">
    <source>
        <dbReference type="ARBA" id="ARBA00022729"/>
    </source>
</evidence>
<comment type="caution">
    <text evidence="9">The sequence shown here is derived from an EMBL/GenBank/DDBJ whole genome shotgun (WGS) entry which is preliminary data.</text>
</comment>
<dbReference type="SUPFAM" id="SSF51126">
    <property type="entry name" value="Pectin lyase-like"/>
    <property type="match status" value="1"/>
</dbReference>
<evidence type="ECO:0000256" key="7">
    <source>
        <dbReference type="ARBA" id="ARBA00023237"/>
    </source>
</evidence>
<dbReference type="PANTHER" id="PTHR11319:SF35">
    <property type="entry name" value="OUTER MEMBRANE PROTEIN PMPC-RELATED"/>
    <property type="match status" value="1"/>
</dbReference>
<evidence type="ECO:0000256" key="4">
    <source>
        <dbReference type="ARBA" id="ARBA00022525"/>
    </source>
</evidence>
<organism evidence="9 10">
    <name type="scientific">Cymbomonas tetramitiformis</name>
    <dbReference type="NCBI Taxonomy" id="36881"/>
    <lineage>
        <taxon>Eukaryota</taxon>
        <taxon>Viridiplantae</taxon>
        <taxon>Chlorophyta</taxon>
        <taxon>Pyramimonadophyceae</taxon>
        <taxon>Pyramimonadales</taxon>
        <taxon>Pyramimonadaceae</taxon>
        <taxon>Cymbomonas</taxon>
    </lineage>
</organism>
<protein>
    <recommendedName>
        <fullName evidence="11">Right handed beta helix domain-containing protein</fullName>
    </recommendedName>
</protein>
<feature type="non-terminal residue" evidence="9">
    <location>
        <position position="317"/>
    </location>
</feature>
<evidence type="ECO:0000256" key="2">
    <source>
        <dbReference type="ARBA" id="ARBA00004442"/>
    </source>
</evidence>
<keyword evidence="4" id="KW-0964">Secreted</keyword>
<sequence length="317" mass="32331">MSIQAAVACHTLPGETGDTRVAVLIGLAFHAAVVAGSGGALAVLNDEREACRISLDNSVFVRNVAAVTGGAVHTADPTDLVLLGVRFEGNTAGVGGGAISVEKTESMVIIAHCHLLANTAESGDGGAIVAGDLTMVTATSAVINTLAIQETMIESNQSPLGYGGGLAVDSAVFNLTQCRVEENRAINGGGIFLKDSWGVISENTFAENRARWHGGGMNAYNTTLRLAGSNFTGNGADYGGAAVLYYYCHLDLARGFFSSNSATTGGAFYLDPTTSLAVATSVFAWNTASTDGGAVFCRGSSVRSTSTNFSHNAAGSS</sequence>
<dbReference type="InterPro" id="IPR011050">
    <property type="entry name" value="Pectin_lyase_fold/virulence"/>
</dbReference>
<keyword evidence="10" id="KW-1185">Reference proteome</keyword>
<feature type="transmembrane region" description="Helical" evidence="8">
    <location>
        <begin position="21"/>
        <end position="44"/>
    </location>
</feature>
<keyword evidence="5" id="KW-0732">Signal</keyword>
<keyword evidence="7" id="KW-0998">Cell outer membrane</keyword>
<evidence type="ECO:0000256" key="6">
    <source>
        <dbReference type="ARBA" id="ARBA00023136"/>
    </source>
</evidence>
<name>A0AAE0KUG8_9CHLO</name>